<evidence type="ECO:0000313" key="1">
    <source>
        <dbReference type="EMBL" id="AND69064.1"/>
    </source>
</evidence>
<accession>A0A160N0S8</accession>
<evidence type="ECO:0000313" key="2">
    <source>
        <dbReference type="Proteomes" id="UP000077255"/>
    </source>
</evidence>
<dbReference type="STRING" id="445710.ATSB10_16100"/>
<dbReference type="RefSeq" id="WP_063671859.1">
    <property type="nucleotide sequence ID" value="NZ_CP014841.1"/>
</dbReference>
<dbReference type="PATRIC" id="fig|445710.3.peg.1606"/>
<dbReference type="EMBL" id="CP014841">
    <property type="protein sequence ID" value="AND69064.1"/>
    <property type="molecule type" value="Genomic_DNA"/>
</dbReference>
<dbReference type="KEGG" id="dtx:ATSB10_16100"/>
<sequence length="164" mass="17838">MAADSFEYEVARGTRNSADPHDDPGARCAAGGRRAVKETDPNRIPIIREWEYASGRVIAFSRIDSCLGAIQIADNRRLRGAHFSMFASGLPYDTVQFAAAMAAAGFQANLPILYFGGGVQDWLQGLGMNAYMGVAPFAHPVADAAQRQWIFEMDNGAFTYHSMA</sequence>
<dbReference type="Proteomes" id="UP000077255">
    <property type="component" value="Chromosome"/>
</dbReference>
<reference evidence="1 2" key="1">
    <citation type="submission" date="2016-02" db="EMBL/GenBank/DDBJ databases">
        <title>Complete genome sequencing and analysis of ATSB10, Dyella thiooxydans isolated from rhizosphere soil of sunflower (Helianthus annuus L.).</title>
        <authorList>
            <person name="Lee Y."/>
            <person name="Hwangbo K."/>
            <person name="Chung H."/>
            <person name="Yoo J."/>
            <person name="Kim K.Y."/>
            <person name="Sa T.M."/>
            <person name="Um Y."/>
            <person name="Madhaiyan M."/>
        </authorList>
    </citation>
    <scope>NUCLEOTIDE SEQUENCE [LARGE SCALE GENOMIC DNA]</scope>
    <source>
        <strain evidence="1 2">ATSB10</strain>
    </source>
</reference>
<gene>
    <name evidence="1" type="ORF">ATSB10_16100</name>
</gene>
<keyword evidence="2" id="KW-1185">Reference proteome</keyword>
<proteinExistence type="predicted"/>
<dbReference type="AlphaFoldDB" id="A0A160N0S8"/>
<organism evidence="1 2">
    <name type="scientific">Dyella thiooxydans</name>
    <dbReference type="NCBI Taxonomy" id="445710"/>
    <lineage>
        <taxon>Bacteria</taxon>
        <taxon>Pseudomonadati</taxon>
        <taxon>Pseudomonadota</taxon>
        <taxon>Gammaproteobacteria</taxon>
        <taxon>Lysobacterales</taxon>
        <taxon>Rhodanobacteraceae</taxon>
        <taxon>Dyella</taxon>
    </lineage>
</organism>
<name>A0A160N0S8_9GAMM</name>
<dbReference type="OrthoDB" id="6064618at2"/>
<protein>
    <submittedName>
        <fullName evidence="1">Uncharacterized protein</fullName>
    </submittedName>
</protein>